<dbReference type="Proteomes" id="UP000246145">
    <property type="component" value="Unassembled WGS sequence"/>
</dbReference>
<feature type="domain" description="HTH araC/xylS-type" evidence="4">
    <location>
        <begin position="230"/>
        <end position="331"/>
    </location>
</feature>
<reference evidence="5 6" key="1">
    <citation type="submission" date="2018-04" db="EMBL/GenBank/DDBJ databases">
        <title>Genomic Encyclopedia of Type Strains, Phase IV (KMG-IV): sequencing the most valuable type-strain genomes for metagenomic binning, comparative biology and taxonomic classification.</title>
        <authorList>
            <person name="Goeker M."/>
        </authorList>
    </citation>
    <scope>NUCLEOTIDE SEQUENCE [LARGE SCALE GENOMIC DNA]</scope>
    <source>
        <strain evidence="5 6">DSM 10065</strain>
    </source>
</reference>
<dbReference type="RefSeq" id="WP_165832416.1">
    <property type="nucleotide sequence ID" value="NZ_JACCEX010000001.1"/>
</dbReference>
<keyword evidence="1" id="KW-0805">Transcription regulation</keyword>
<dbReference type="InterPro" id="IPR050204">
    <property type="entry name" value="AraC_XylS_family_regulators"/>
</dbReference>
<sequence length="340" mass="38179">MIIGPDANRRLSPAPDSPGLADDVMQGGNIGQYQHLMASRIAKIEASRQPCQDDFKCRVTQATVGQIRIMHIQSSPLELIRSPRCIASDSHNEYLVGLNLSGDMLVDHYRYQTSVKAAQMFLLDKAAPYQTTFTDDSDRIIFSIPRRLVEHQLPDPSRYFQYTPSISGGIGGLAYSHLALLMKESHQLNDVTRMQLIQMCLDLVVLSFRSFDDAPMRSAYGNGNVSVLLARVKAHVRSVLCDPELTPSMVADSMGLSKRYLHKLFSDSGTTFGAWVRDERLMRARTLLADPRFNYLSIKEIAFQQGFNDIPNFSRQFKAQYQQTPSELRQNACQNVIAPG</sequence>
<dbReference type="STRING" id="1231391.GCA_000308195_01226"/>
<dbReference type="Pfam" id="PF12833">
    <property type="entry name" value="HTH_18"/>
    <property type="match status" value="1"/>
</dbReference>
<dbReference type="AlphaFoldDB" id="A0A2U1CQ67"/>
<keyword evidence="6" id="KW-1185">Reference proteome</keyword>
<dbReference type="InterPro" id="IPR018062">
    <property type="entry name" value="HTH_AraC-typ_CS"/>
</dbReference>
<gene>
    <name evidence="5" type="ORF">C7440_0415</name>
</gene>
<dbReference type="PROSITE" id="PS00041">
    <property type="entry name" value="HTH_ARAC_FAMILY_1"/>
    <property type="match status" value="1"/>
</dbReference>
<evidence type="ECO:0000256" key="3">
    <source>
        <dbReference type="ARBA" id="ARBA00023163"/>
    </source>
</evidence>
<evidence type="ECO:0000256" key="2">
    <source>
        <dbReference type="ARBA" id="ARBA00023125"/>
    </source>
</evidence>
<keyword evidence="2" id="KW-0238">DNA-binding</keyword>
<dbReference type="PANTHER" id="PTHR46796">
    <property type="entry name" value="HTH-TYPE TRANSCRIPTIONAL ACTIVATOR RHAS-RELATED"/>
    <property type="match status" value="1"/>
</dbReference>
<dbReference type="InterPro" id="IPR018060">
    <property type="entry name" value="HTH_AraC"/>
</dbReference>
<proteinExistence type="predicted"/>
<name>A0A2U1CQ67_9BURK</name>
<dbReference type="EMBL" id="QEKO01000001">
    <property type="protein sequence ID" value="PVY68028.1"/>
    <property type="molecule type" value="Genomic_DNA"/>
</dbReference>
<organism evidence="5 6">
    <name type="scientific">Pusillimonas noertemannii</name>
    <dbReference type="NCBI Taxonomy" id="305977"/>
    <lineage>
        <taxon>Bacteria</taxon>
        <taxon>Pseudomonadati</taxon>
        <taxon>Pseudomonadota</taxon>
        <taxon>Betaproteobacteria</taxon>
        <taxon>Burkholderiales</taxon>
        <taxon>Alcaligenaceae</taxon>
        <taxon>Pusillimonas</taxon>
    </lineage>
</organism>
<evidence type="ECO:0000259" key="4">
    <source>
        <dbReference type="PROSITE" id="PS01124"/>
    </source>
</evidence>
<dbReference type="PROSITE" id="PS01124">
    <property type="entry name" value="HTH_ARAC_FAMILY_2"/>
    <property type="match status" value="1"/>
</dbReference>
<dbReference type="PANTHER" id="PTHR46796:SF6">
    <property type="entry name" value="ARAC SUBFAMILY"/>
    <property type="match status" value="1"/>
</dbReference>
<evidence type="ECO:0000256" key="1">
    <source>
        <dbReference type="ARBA" id="ARBA00023015"/>
    </source>
</evidence>
<keyword evidence="3" id="KW-0804">Transcription</keyword>
<dbReference type="SMART" id="SM00342">
    <property type="entry name" value="HTH_ARAC"/>
    <property type="match status" value="1"/>
</dbReference>
<dbReference type="GO" id="GO:0003700">
    <property type="term" value="F:DNA-binding transcription factor activity"/>
    <property type="evidence" value="ECO:0007669"/>
    <property type="project" value="InterPro"/>
</dbReference>
<dbReference type="GO" id="GO:0043565">
    <property type="term" value="F:sequence-specific DNA binding"/>
    <property type="evidence" value="ECO:0007669"/>
    <property type="project" value="InterPro"/>
</dbReference>
<protein>
    <submittedName>
        <fullName evidence="5">AraC family transcriptional regulator</fullName>
    </submittedName>
</protein>
<comment type="caution">
    <text evidence="5">The sequence shown here is derived from an EMBL/GenBank/DDBJ whole genome shotgun (WGS) entry which is preliminary data.</text>
</comment>
<accession>A0A2U1CQ67</accession>
<evidence type="ECO:0000313" key="5">
    <source>
        <dbReference type="EMBL" id="PVY68028.1"/>
    </source>
</evidence>
<dbReference type="InterPro" id="IPR009057">
    <property type="entry name" value="Homeodomain-like_sf"/>
</dbReference>
<dbReference type="SUPFAM" id="SSF46689">
    <property type="entry name" value="Homeodomain-like"/>
    <property type="match status" value="1"/>
</dbReference>
<dbReference type="Gene3D" id="1.10.10.60">
    <property type="entry name" value="Homeodomain-like"/>
    <property type="match status" value="1"/>
</dbReference>
<dbReference type="Pfam" id="PF14525">
    <property type="entry name" value="AraC_binding_2"/>
    <property type="match status" value="1"/>
</dbReference>
<evidence type="ECO:0000313" key="6">
    <source>
        <dbReference type="Proteomes" id="UP000246145"/>
    </source>
</evidence>
<dbReference type="InterPro" id="IPR035418">
    <property type="entry name" value="AraC-bd_2"/>
</dbReference>